<evidence type="ECO:0000256" key="3">
    <source>
        <dbReference type="SAM" id="Phobius"/>
    </source>
</evidence>
<dbReference type="Proteomes" id="UP000226431">
    <property type="component" value="Unassembled WGS sequence"/>
</dbReference>
<keyword evidence="3" id="KW-1133">Transmembrane helix</keyword>
<comment type="caution">
    <text evidence="4">The sequence shown here is derived from an EMBL/GenBank/DDBJ whole genome shotgun (WGS) entry which is preliminary data.</text>
</comment>
<feature type="region of interest" description="Disordered" evidence="2">
    <location>
        <begin position="893"/>
        <end position="968"/>
    </location>
</feature>
<name>A0A2C5ZLE0_9HYPO</name>
<feature type="region of interest" description="Disordered" evidence="2">
    <location>
        <begin position="388"/>
        <end position="446"/>
    </location>
</feature>
<feature type="transmembrane region" description="Helical" evidence="3">
    <location>
        <begin position="232"/>
        <end position="251"/>
    </location>
</feature>
<protein>
    <recommendedName>
        <fullName evidence="6">Ubiquitination network signaling protein</fullName>
    </recommendedName>
</protein>
<feature type="compositionally biased region" description="Low complexity" evidence="2">
    <location>
        <begin position="399"/>
        <end position="414"/>
    </location>
</feature>
<feature type="region of interest" description="Disordered" evidence="2">
    <location>
        <begin position="1"/>
        <end position="34"/>
    </location>
</feature>
<evidence type="ECO:0000256" key="1">
    <source>
        <dbReference type="SAM" id="Coils"/>
    </source>
</evidence>
<feature type="region of interest" description="Disordered" evidence="2">
    <location>
        <begin position="49"/>
        <end position="89"/>
    </location>
</feature>
<organism evidence="4 5">
    <name type="scientific">Ophiocordyceps camponoti-rufipedis</name>
    <dbReference type="NCBI Taxonomy" id="2004952"/>
    <lineage>
        <taxon>Eukaryota</taxon>
        <taxon>Fungi</taxon>
        <taxon>Dikarya</taxon>
        <taxon>Ascomycota</taxon>
        <taxon>Pezizomycotina</taxon>
        <taxon>Sordariomycetes</taxon>
        <taxon>Hypocreomycetidae</taxon>
        <taxon>Hypocreales</taxon>
        <taxon>Ophiocordycipitaceae</taxon>
        <taxon>Ophiocordyceps</taxon>
    </lineage>
</organism>
<dbReference type="PANTHER" id="PTHR48125">
    <property type="entry name" value="LP07818P1"/>
    <property type="match status" value="1"/>
</dbReference>
<keyword evidence="5" id="KW-1185">Reference proteome</keyword>
<feature type="region of interest" description="Disordered" evidence="2">
    <location>
        <begin position="610"/>
        <end position="633"/>
    </location>
</feature>
<accession>A0A2C5ZLE0</accession>
<dbReference type="STRING" id="2004952.A0A2C5ZLE0"/>
<evidence type="ECO:0000313" key="5">
    <source>
        <dbReference type="Proteomes" id="UP000226431"/>
    </source>
</evidence>
<dbReference type="OrthoDB" id="4158994at2759"/>
<feature type="compositionally biased region" description="Basic and acidic residues" evidence="2">
    <location>
        <begin position="17"/>
        <end position="26"/>
    </location>
</feature>
<evidence type="ECO:0000256" key="2">
    <source>
        <dbReference type="SAM" id="MobiDB-lite"/>
    </source>
</evidence>
<feature type="compositionally biased region" description="Polar residues" evidence="2">
    <location>
        <begin position="919"/>
        <end position="933"/>
    </location>
</feature>
<keyword evidence="3" id="KW-0472">Membrane</keyword>
<gene>
    <name evidence="4" type="ORF">CDD80_2415</name>
</gene>
<evidence type="ECO:0000313" key="4">
    <source>
        <dbReference type="EMBL" id="PHH80214.1"/>
    </source>
</evidence>
<feature type="compositionally biased region" description="Pro residues" evidence="2">
    <location>
        <begin position="57"/>
        <end position="82"/>
    </location>
</feature>
<feature type="transmembrane region" description="Helical" evidence="3">
    <location>
        <begin position="180"/>
        <end position="207"/>
    </location>
</feature>
<proteinExistence type="predicted"/>
<keyword evidence="1" id="KW-0175">Coiled coil</keyword>
<dbReference type="PANTHER" id="PTHR48125:SF10">
    <property type="entry name" value="OS12G0136300 PROTEIN"/>
    <property type="match status" value="1"/>
</dbReference>
<dbReference type="AlphaFoldDB" id="A0A2C5ZLE0"/>
<keyword evidence="3" id="KW-0812">Transmembrane</keyword>
<reference evidence="4 5" key="1">
    <citation type="submission" date="2017-06" db="EMBL/GenBank/DDBJ databases">
        <title>Ant-infecting Ophiocordyceps genomes reveal a high diversity of potential behavioral manipulation genes and a possible major role for enterotoxins.</title>
        <authorList>
            <person name="De Bekker C."/>
            <person name="Evans H.C."/>
            <person name="Brachmann A."/>
            <person name="Hughes D.P."/>
        </authorList>
    </citation>
    <scope>NUCLEOTIDE SEQUENCE [LARGE SCALE GENOMIC DNA]</scope>
    <source>
        <strain evidence="4 5">Map16</strain>
    </source>
</reference>
<feature type="coiled-coil region" evidence="1">
    <location>
        <begin position="640"/>
        <end position="773"/>
    </location>
</feature>
<feature type="compositionally biased region" description="Low complexity" evidence="2">
    <location>
        <begin position="956"/>
        <end position="968"/>
    </location>
</feature>
<dbReference type="EMBL" id="NJES01000022">
    <property type="protein sequence ID" value="PHH80214.1"/>
    <property type="molecule type" value="Genomic_DNA"/>
</dbReference>
<evidence type="ECO:0008006" key="6">
    <source>
        <dbReference type="Google" id="ProtNLM"/>
    </source>
</evidence>
<sequence length="968" mass="105243">MPRASSSGKRQLGAGVGHREARHDHGLVGPGRRISAATRGCGYLNVCSDSYASVSQPSPPSPPSPSPPPPPPPPPTLLPPPSLAANGLVNGGHVKRRADDAHVPPGLDLRPGHALRRRSLDDAYSETSSESCLSSLGPGPDGGHRHIDVNAMKNADVHRDSGPLDLAVSVVRSLPIQDTLAILIILMHLPYLSLTLVYACFASLTFVPPVANRAGWNINFGEIFDGNSHTPSLATVVCMDFFFFLIWVFLWPPIQDSILEFAKPVIAVTLGGGTSAKDGTSQGVTACFAWVLLHKLVRASRRYWPRLAHHLPDAWRVRAVLGGSLPTATATTTMSSTTTAAALHAPYDKRDTHGWIQSVLAIHILSQGIVRYIREWYLRRERFHAVAGPGDPEAAKSPSAVAGASTSSLAGSADAAHDAGLNTPEAETTPLASSPHPAGLMKKRRKQSAQVRLQQPLWAALASTKIVAMKEIELSTWAGGSSDKRDIHNAGTAPSFDRQPRQIWISYIGSDEVCFSTSHFPDEADDESCKANGARPAGVDTTKPFYVRINNAFWQPTRIFPVGGDGAGALGWTGDIYGLRPASKYVCEFVHLQTDQVLFTTSIRTVKEPLRDRDVSSPGQADGEQPLRQDSPATTLRTSIEASEIKLLEERNKLKSFRKDAKARINALKKDNELTENQLASAGGNDERFRQKIRQQETQKAQTERDLCNLSEQIKLLDEARPELSERKKQAERAFSAEKRVYDAAQKQLKEHRSQLAKDVKAKEAEKANLIARRNKTATRIAKIDNELASISNSNNRGKGEVERRRQERNRWLEQAAAAEQGYSERLAQLVAANQRKREHVRELQAQLDSIFMKPPANGIPMEGATPSFRRTSPWNSSPMANNYPWTPDVRTASMTARMPPPTGFDSRGARARVRSSSMLSDVSGFTQASDDGSASAPVGTRPRARPSTAATLRNGSSGSSSSVGEAN</sequence>